<reference evidence="2" key="1">
    <citation type="submission" date="2016-10" db="EMBL/GenBank/DDBJ databases">
        <authorList>
            <person name="Varghese N."/>
            <person name="Submissions S."/>
        </authorList>
    </citation>
    <scope>NUCLEOTIDE SEQUENCE [LARGE SCALE GENOMIC DNA]</scope>
    <source>
        <strain evidence="2">DSM 13327</strain>
    </source>
</reference>
<feature type="non-terminal residue" evidence="1">
    <location>
        <position position="54"/>
    </location>
</feature>
<organism evidence="1 2">
    <name type="scientific">Pelosinus propionicus DSM 13327</name>
    <dbReference type="NCBI Taxonomy" id="1123291"/>
    <lineage>
        <taxon>Bacteria</taxon>
        <taxon>Bacillati</taxon>
        <taxon>Bacillota</taxon>
        <taxon>Negativicutes</taxon>
        <taxon>Selenomonadales</taxon>
        <taxon>Sporomusaceae</taxon>
        <taxon>Pelosinus</taxon>
    </lineage>
</organism>
<name>A0A1I4HZY1_9FIRM</name>
<dbReference type="Proteomes" id="UP000199520">
    <property type="component" value="Unassembled WGS sequence"/>
</dbReference>
<proteinExistence type="predicted"/>
<evidence type="ECO:0000313" key="1">
    <source>
        <dbReference type="EMBL" id="SFL47016.1"/>
    </source>
</evidence>
<sequence>MMTFEEVWQEKTLPNHGSVKIKTLVCFLSNADHQNKAAETIQALDPQTRILFIS</sequence>
<keyword evidence="2" id="KW-1185">Reference proteome</keyword>
<accession>A0A1I4HZY1</accession>
<dbReference type="AlphaFoldDB" id="A0A1I4HZY1"/>
<dbReference type="EMBL" id="FOTS01000005">
    <property type="protein sequence ID" value="SFL47016.1"/>
    <property type="molecule type" value="Genomic_DNA"/>
</dbReference>
<dbReference type="STRING" id="1123291.SAMN04490355_1005140"/>
<gene>
    <name evidence="1" type="ORF">SAMN04490355_1005140</name>
</gene>
<protein>
    <submittedName>
        <fullName evidence="1">Polyketide synthase PksN</fullName>
    </submittedName>
</protein>
<evidence type="ECO:0000313" key="2">
    <source>
        <dbReference type="Proteomes" id="UP000199520"/>
    </source>
</evidence>